<feature type="region of interest" description="Disordered" evidence="1">
    <location>
        <begin position="463"/>
        <end position="484"/>
    </location>
</feature>
<organism evidence="2 3">
    <name type="scientific">Venturia effusa</name>
    <dbReference type="NCBI Taxonomy" id="50376"/>
    <lineage>
        <taxon>Eukaryota</taxon>
        <taxon>Fungi</taxon>
        <taxon>Dikarya</taxon>
        <taxon>Ascomycota</taxon>
        <taxon>Pezizomycotina</taxon>
        <taxon>Dothideomycetes</taxon>
        <taxon>Pleosporomycetidae</taxon>
        <taxon>Venturiales</taxon>
        <taxon>Venturiaceae</taxon>
        <taxon>Venturia</taxon>
    </lineage>
</organism>
<dbReference type="AlphaFoldDB" id="A0A517LJ48"/>
<feature type="compositionally biased region" description="Low complexity" evidence="1">
    <location>
        <begin position="303"/>
        <end position="315"/>
    </location>
</feature>
<evidence type="ECO:0000313" key="2">
    <source>
        <dbReference type="EMBL" id="QDS75586.1"/>
    </source>
</evidence>
<dbReference type="Proteomes" id="UP000316270">
    <property type="component" value="Chromosome 13"/>
</dbReference>
<evidence type="ECO:0000313" key="3">
    <source>
        <dbReference type="Proteomes" id="UP000316270"/>
    </source>
</evidence>
<feature type="compositionally biased region" description="Low complexity" evidence="1">
    <location>
        <begin position="325"/>
        <end position="338"/>
    </location>
</feature>
<feature type="region of interest" description="Disordered" evidence="1">
    <location>
        <begin position="80"/>
        <end position="172"/>
    </location>
</feature>
<feature type="compositionally biased region" description="Basic and acidic residues" evidence="1">
    <location>
        <begin position="346"/>
        <end position="357"/>
    </location>
</feature>
<reference evidence="2 3" key="1">
    <citation type="submission" date="2019-07" db="EMBL/GenBank/DDBJ databases">
        <title>Finished genome of Venturia effusa.</title>
        <authorList>
            <person name="Young C.A."/>
            <person name="Cox M.P."/>
            <person name="Ganley A.R.D."/>
            <person name="David W.J."/>
        </authorList>
    </citation>
    <scope>NUCLEOTIDE SEQUENCE [LARGE SCALE GENOMIC DNA]</scope>
    <source>
        <strain evidence="3">albino</strain>
    </source>
</reference>
<feature type="region of interest" description="Disordered" evidence="1">
    <location>
        <begin position="243"/>
        <end position="426"/>
    </location>
</feature>
<name>A0A517LJ48_9PEZI</name>
<feature type="compositionally biased region" description="Basic and acidic residues" evidence="1">
    <location>
        <begin position="463"/>
        <end position="473"/>
    </location>
</feature>
<dbReference type="EMBL" id="CP042197">
    <property type="protein sequence ID" value="QDS75586.1"/>
    <property type="molecule type" value="Genomic_DNA"/>
</dbReference>
<evidence type="ECO:0008006" key="4">
    <source>
        <dbReference type="Google" id="ProtNLM"/>
    </source>
</evidence>
<keyword evidence="3" id="KW-1185">Reference proteome</keyword>
<dbReference type="OrthoDB" id="3595585at2759"/>
<dbReference type="STRING" id="50376.A0A517LJ48"/>
<gene>
    <name evidence="2" type="ORF">FKW77_006211</name>
</gene>
<sequence length="520" mass="58609">MMTSPIPVSDRIRLHISPFTPALLHSYIPPSLLPEATNISYHTLQTFPERNYGYIELPKMSAQKIKAKLNGSTLKGSKIKIEEARPEKRKAKADDEDEVIEEERPRKKKSKKAKKEDGEIEGVVLPEGRKVKRGWTETVAEKSKDRREKKDRKGKKEEKNKKEKKKKEVSKYTTEPECLFRTELPANVTLAANDGKKAKKHKSKKEVVVHEFSNTIKHASFLKSGTIDKSSKVAVEFIEGKGWVDEDGNLVEEESEFQRAKRRRLEAMETRKAGAKTKAKVEAEAKSKKSKKPPTPEPESSSDDISSSDPSSDSDSGSDSESATDDASSSTSSTSVASPRPQPADLEIKTPAKEVHPLEALFKRAPPNTTAETSPTTKPPPITTAFNFFAEEEQEAEASQIPKTPGTRKDLEWRSVRSPAPTPDTAAVNRKFSFSAVLGRTDEEDVEEDEDLAMYDMPPVREEAAGMGTRDDGDGQEESEFSKWFWENRGDNNRAWKKRRREAMKVRRKRENRRLTRRVV</sequence>
<feature type="compositionally biased region" description="Basic and acidic residues" evidence="1">
    <location>
        <begin position="139"/>
        <end position="148"/>
    </location>
</feature>
<accession>A0A517LJ48</accession>
<feature type="compositionally biased region" description="Acidic residues" evidence="1">
    <location>
        <begin position="245"/>
        <end position="255"/>
    </location>
</feature>
<protein>
    <recommendedName>
        <fullName evidence="4">RRM domain-containing protein</fullName>
    </recommendedName>
</protein>
<proteinExistence type="predicted"/>
<evidence type="ECO:0000256" key="1">
    <source>
        <dbReference type="SAM" id="MobiDB-lite"/>
    </source>
</evidence>